<accession>A0A3B1A8S7</accession>
<protein>
    <submittedName>
        <fullName evidence="2">Analog of CcoH, COG3198</fullName>
    </submittedName>
</protein>
<dbReference type="InterPro" id="IPR008620">
    <property type="entry name" value="FixH"/>
</dbReference>
<organism evidence="2">
    <name type="scientific">hydrothermal vent metagenome</name>
    <dbReference type="NCBI Taxonomy" id="652676"/>
    <lineage>
        <taxon>unclassified sequences</taxon>
        <taxon>metagenomes</taxon>
        <taxon>ecological metagenomes</taxon>
    </lineage>
</organism>
<keyword evidence="1" id="KW-1133">Transmembrane helix</keyword>
<dbReference type="Pfam" id="PF05751">
    <property type="entry name" value="FixH"/>
    <property type="match status" value="1"/>
</dbReference>
<reference evidence="2" key="1">
    <citation type="submission" date="2018-06" db="EMBL/GenBank/DDBJ databases">
        <authorList>
            <person name="Zhirakovskaya E."/>
        </authorList>
    </citation>
    <scope>NUCLEOTIDE SEQUENCE</scope>
</reference>
<name>A0A3B1A8S7_9ZZZZ</name>
<feature type="transmembrane region" description="Helical" evidence="1">
    <location>
        <begin position="27"/>
        <end position="51"/>
    </location>
</feature>
<dbReference type="EMBL" id="UOFR01000056">
    <property type="protein sequence ID" value="VAW97990.1"/>
    <property type="molecule type" value="Genomic_DNA"/>
</dbReference>
<keyword evidence="1" id="KW-0812">Transmembrane</keyword>
<proteinExistence type="predicted"/>
<dbReference type="AlphaFoldDB" id="A0A3B1A8S7"/>
<keyword evidence="1" id="KW-0472">Membrane</keyword>
<sequence length="181" mass="20990">MNNNDEQQSPEHEKNQAQDTKPWYRQFWPWFIISLPASAVIAGITTVIIAFKYDDALVVDNYYKAGLAINQVLTQQEVARELGVTVMVGYNVDAQELFVQLPENIKLTSNILKVRLVHSTQAEKDKTLLLTQDQQTNFVIRVGEIQDGWWNFILEPEDGQWQINQRILFPMQGKQQIQPRF</sequence>
<gene>
    <name evidence="2" type="ORF">MNBD_GAMMA21-714</name>
</gene>
<evidence type="ECO:0000313" key="2">
    <source>
        <dbReference type="EMBL" id="VAW97990.1"/>
    </source>
</evidence>
<evidence type="ECO:0000256" key="1">
    <source>
        <dbReference type="SAM" id="Phobius"/>
    </source>
</evidence>